<evidence type="ECO:0000313" key="2">
    <source>
        <dbReference type="EMBL" id="OGC83384.1"/>
    </source>
</evidence>
<dbReference type="EMBL" id="MEWU01000021">
    <property type="protein sequence ID" value="OGC83384.1"/>
    <property type="molecule type" value="Genomic_DNA"/>
</dbReference>
<accession>A0A1F4XP68</accession>
<evidence type="ECO:0000313" key="3">
    <source>
        <dbReference type="Proteomes" id="UP000177564"/>
    </source>
</evidence>
<gene>
    <name evidence="2" type="ORF">A3D68_01720</name>
</gene>
<dbReference type="InterPro" id="IPR036265">
    <property type="entry name" value="HIT-like_sf"/>
</dbReference>
<dbReference type="SUPFAM" id="SSF54197">
    <property type="entry name" value="HIT-like"/>
    <property type="match status" value="1"/>
</dbReference>
<organism evidence="2 3">
    <name type="scientific">Candidatus Adlerbacteria bacterium RIFCSPHIGHO2_02_FULL_52_17</name>
    <dbReference type="NCBI Taxonomy" id="1797240"/>
    <lineage>
        <taxon>Bacteria</taxon>
        <taxon>Candidatus Adleribacteriota</taxon>
    </lineage>
</organism>
<dbReference type="Gene3D" id="3.30.428.10">
    <property type="entry name" value="HIT-like"/>
    <property type="match status" value="1"/>
</dbReference>
<name>A0A1F4XP68_9BACT</name>
<protein>
    <recommendedName>
        <fullName evidence="1">HIT domain-containing protein</fullName>
    </recommendedName>
</protein>
<dbReference type="STRING" id="1797240.A3D68_01720"/>
<feature type="domain" description="HIT" evidence="1">
    <location>
        <begin position="34"/>
        <end position="94"/>
    </location>
</feature>
<evidence type="ECO:0000259" key="1">
    <source>
        <dbReference type="Pfam" id="PF01230"/>
    </source>
</evidence>
<dbReference type="Proteomes" id="UP000177564">
    <property type="component" value="Unassembled WGS sequence"/>
</dbReference>
<dbReference type="AlphaFoldDB" id="A0A1F4XP68"/>
<reference evidence="2 3" key="1">
    <citation type="journal article" date="2016" name="Nat. Commun.">
        <title>Thousands of microbial genomes shed light on interconnected biogeochemical processes in an aquifer system.</title>
        <authorList>
            <person name="Anantharaman K."/>
            <person name="Brown C.T."/>
            <person name="Hug L.A."/>
            <person name="Sharon I."/>
            <person name="Castelle C.J."/>
            <person name="Probst A.J."/>
            <person name="Thomas B.C."/>
            <person name="Singh A."/>
            <person name="Wilkins M.J."/>
            <person name="Karaoz U."/>
            <person name="Brodie E.L."/>
            <person name="Williams K.H."/>
            <person name="Hubbard S.S."/>
            <person name="Banfield J.F."/>
        </authorList>
    </citation>
    <scope>NUCLEOTIDE SEQUENCE [LARGE SCALE GENOMIC DNA]</scope>
</reference>
<dbReference type="Pfam" id="PF01230">
    <property type="entry name" value="HIT"/>
    <property type="match status" value="1"/>
</dbReference>
<dbReference type="InterPro" id="IPR011146">
    <property type="entry name" value="HIT-like"/>
</dbReference>
<comment type="caution">
    <text evidence="2">The sequence shown here is derived from an EMBL/GenBank/DDBJ whole genome shotgun (WGS) entry which is preliminary data.</text>
</comment>
<proteinExistence type="predicted"/>
<sequence>MADDFLKNLVKGYKYWEIYVHENQGYLGRCVVWCKRDDALDLAGATPEEQAELFLVLRDLREAAKKVFQPDWFNYSFLGNETRHLHGHFIPRYAQPKRFMGIAFEDKLYGHNYKTDHGFKTPPELLLAVRDRYRDSC</sequence>
<dbReference type="GO" id="GO:0003824">
    <property type="term" value="F:catalytic activity"/>
    <property type="evidence" value="ECO:0007669"/>
    <property type="project" value="InterPro"/>
</dbReference>